<comment type="subcellular location">
    <subcellularLocation>
        <location evidence="6">Cell membrane</location>
        <topology evidence="6">Multi-pass membrane protein</topology>
    </subcellularLocation>
    <subcellularLocation>
        <location evidence="1">Membrane</location>
        <topology evidence="1">Multi-pass membrane protein</topology>
    </subcellularLocation>
</comment>
<accession>A0A1X0ZSG1</accession>
<feature type="transmembrane region" description="Helical" evidence="6">
    <location>
        <begin position="104"/>
        <end position="123"/>
    </location>
</feature>
<dbReference type="AlphaFoldDB" id="A0A1X0ZSG1"/>
<evidence type="ECO:0000256" key="5">
    <source>
        <dbReference type="ARBA" id="ARBA00023136"/>
    </source>
</evidence>
<dbReference type="InterPro" id="IPR002781">
    <property type="entry name" value="TM_pro_TauE-like"/>
</dbReference>
<dbReference type="RefSeq" id="WP_084858101.1">
    <property type="nucleotide sequence ID" value="NZ_JAOTEI010000047.1"/>
</dbReference>
<evidence type="ECO:0000313" key="8">
    <source>
        <dbReference type="Proteomes" id="UP000193675"/>
    </source>
</evidence>
<sequence>MDVGSFGFTIAGLVVGFIVGMTGVGGGSLMTPILLWFGINPATAVGTDLLYAAITKASGVWVHGRNKNVDWKITGLLSLGSVPAAASTLWFLSTLHTDTSALNAVIKQGLAVVLILTALAILFKSRLQAFANRHAGDHYHLSDRTLNILTVLTGVMLGVMVTLTSIGAGALGTVALFLLYPFLVTRRLVGTEIAHAVPLTLVAGLGHAGMGNMDWSLLGYLLLGSLPGIYLGSHLTGRISDRVLRPCLATMLLLIGYKLAF</sequence>
<dbReference type="Proteomes" id="UP000193675">
    <property type="component" value="Unassembled WGS sequence"/>
</dbReference>
<dbReference type="PANTHER" id="PTHR43701:SF2">
    <property type="entry name" value="MEMBRANE TRANSPORTER PROTEIN YJNA-RELATED"/>
    <property type="match status" value="1"/>
</dbReference>
<keyword evidence="3 6" id="KW-0812">Transmembrane</keyword>
<organism evidence="7 8">
    <name type="scientific">Pseudomonas putida</name>
    <name type="common">Arthrobacter siderocapsulatus</name>
    <dbReference type="NCBI Taxonomy" id="303"/>
    <lineage>
        <taxon>Bacteria</taxon>
        <taxon>Pseudomonadati</taxon>
        <taxon>Pseudomonadota</taxon>
        <taxon>Gammaproteobacteria</taxon>
        <taxon>Pseudomonadales</taxon>
        <taxon>Pseudomonadaceae</taxon>
        <taxon>Pseudomonas</taxon>
    </lineage>
</organism>
<feature type="transmembrane region" description="Helical" evidence="6">
    <location>
        <begin position="217"/>
        <end position="236"/>
    </location>
</feature>
<proteinExistence type="inferred from homology"/>
<keyword evidence="4 6" id="KW-1133">Transmembrane helix</keyword>
<feature type="transmembrane region" description="Helical" evidence="6">
    <location>
        <begin position="148"/>
        <end position="181"/>
    </location>
</feature>
<name>A0A1X0ZSG1_PSEPU</name>
<dbReference type="EMBL" id="NBWC01000029">
    <property type="protein sequence ID" value="ORL62354.1"/>
    <property type="molecule type" value="Genomic_DNA"/>
</dbReference>
<dbReference type="OrthoDB" id="5189995at2"/>
<comment type="caution">
    <text evidence="7">The sequence shown here is derived from an EMBL/GenBank/DDBJ whole genome shotgun (WGS) entry which is preliminary data.</text>
</comment>
<evidence type="ECO:0000256" key="6">
    <source>
        <dbReference type="RuleBase" id="RU363041"/>
    </source>
</evidence>
<comment type="similarity">
    <text evidence="2 6">Belongs to the 4-toluene sulfonate uptake permease (TSUP) (TC 2.A.102) family.</text>
</comment>
<evidence type="ECO:0000256" key="1">
    <source>
        <dbReference type="ARBA" id="ARBA00004141"/>
    </source>
</evidence>
<evidence type="ECO:0000256" key="3">
    <source>
        <dbReference type="ARBA" id="ARBA00022692"/>
    </source>
</evidence>
<dbReference type="GO" id="GO:0005886">
    <property type="term" value="C:plasma membrane"/>
    <property type="evidence" value="ECO:0007669"/>
    <property type="project" value="UniProtKB-SubCell"/>
</dbReference>
<reference evidence="7 8" key="1">
    <citation type="submission" date="2017-04" db="EMBL/GenBank/DDBJ databases">
        <title>Presence of VIM-2 positive Pseudomonas species in chickens and their surrounding environment.</title>
        <authorList>
            <person name="Zhang R."/>
        </authorList>
    </citation>
    <scope>NUCLEOTIDE SEQUENCE [LARGE SCALE GENOMIC DNA]</scope>
    <source>
        <strain evidence="7 8">DZ-C18</strain>
    </source>
</reference>
<protein>
    <recommendedName>
        <fullName evidence="6">Probable membrane transporter protein</fullName>
    </recommendedName>
</protein>
<gene>
    <name evidence="7" type="ORF">B7H17_18175</name>
</gene>
<dbReference type="PANTHER" id="PTHR43701">
    <property type="entry name" value="MEMBRANE TRANSPORTER PROTEIN MJ0441-RELATED"/>
    <property type="match status" value="1"/>
</dbReference>
<keyword evidence="5 6" id="KW-0472">Membrane</keyword>
<evidence type="ECO:0000256" key="4">
    <source>
        <dbReference type="ARBA" id="ARBA00022989"/>
    </source>
</evidence>
<feature type="transmembrane region" description="Helical" evidence="6">
    <location>
        <begin position="6"/>
        <end position="26"/>
    </location>
</feature>
<dbReference type="InterPro" id="IPR051598">
    <property type="entry name" value="TSUP/Inactive_protease-like"/>
</dbReference>
<keyword evidence="6" id="KW-1003">Cell membrane</keyword>
<feature type="transmembrane region" description="Helical" evidence="6">
    <location>
        <begin position="73"/>
        <end position="92"/>
    </location>
</feature>
<dbReference type="Pfam" id="PF01925">
    <property type="entry name" value="TauE"/>
    <property type="match status" value="1"/>
</dbReference>
<evidence type="ECO:0000256" key="2">
    <source>
        <dbReference type="ARBA" id="ARBA00009142"/>
    </source>
</evidence>
<feature type="transmembrane region" description="Helical" evidence="6">
    <location>
        <begin position="33"/>
        <end position="53"/>
    </location>
</feature>
<evidence type="ECO:0000313" key="7">
    <source>
        <dbReference type="EMBL" id="ORL62354.1"/>
    </source>
</evidence>